<keyword evidence="1" id="KW-0812">Transmembrane</keyword>
<protein>
    <submittedName>
        <fullName evidence="2">Uncharacterized protein</fullName>
    </submittedName>
</protein>
<reference evidence="2" key="1">
    <citation type="journal article" date="2014" name="Front. Microbiol.">
        <title>High frequency of phylogenetically diverse reductive dehalogenase-homologous genes in deep subseafloor sedimentary metagenomes.</title>
        <authorList>
            <person name="Kawai M."/>
            <person name="Futagami T."/>
            <person name="Toyoda A."/>
            <person name="Takaki Y."/>
            <person name="Nishi S."/>
            <person name="Hori S."/>
            <person name="Arai W."/>
            <person name="Tsubouchi T."/>
            <person name="Morono Y."/>
            <person name="Uchiyama I."/>
            <person name="Ito T."/>
            <person name="Fujiyama A."/>
            <person name="Inagaki F."/>
            <person name="Takami H."/>
        </authorList>
    </citation>
    <scope>NUCLEOTIDE SEQUENCE</scope>
    <source>
        <strain evidence="2">Expedition CK06-06</strain>
    </source>
</reference>
<keyword evidence="1" id="KW-1133">Transmembrane helix</keyword>
<evidence type="ECO:0000313" key="2">
    <source>
        <dbReference type="EMBL" id="GAF88333.1"/>
    </source>
</evidence>
<gene>
    <name evidence="2" type="ORF">S01H1_31154</name>
</gene>
<evidence type="ECO:0000256" key="1">
    <source>
        <dbReference type="SAM" id="Phobius"/>
    </source>
</evidence>
<dbReference type="EMBL" id="BARS01019209">
    <property type="protein sequence ID" value="GAF88333.1"/>
    <property type="molecule type" value="Genomic_DNA"/>
</dbReference>
<name>X0T4A4_9ZZZZ</name>
<keyword evidence="1" id="KW-0472">Membrane</keyword>
<organism evidence="2">
    <name type="scientific">marine sediment metagenome</name>
    <dbReference type="NCBI Taxonomy" id="412755"/>
    <lineage>
        <taxon>unclassified sequences</taxon>
        <taxon>metagenomes</taxon>
        <taxon>ecological metagenomes</taxon>
    </lineage>
</organism>
<feature type="non-terminal residue" evidence="2">
    <location>
        <position position="35"/>
    </location>
</feature>
<accession>X0T4A4</accession>
<proteinExistence type="predicted"/>
<feature type="transmembrane region" description="Helical" evidence="1">
    <location>
        <begin position="12"/>
        <end position="34"/>
    </location>
</feature>
<sequence length="35" mass="3687">MSIRYKMISGFIAVALLCGTVGYIGLRVSIGVILA</sequence>
<comment type="caution">
    <text evidence="2">The sequence shown here is derived from an EMBL/GenBank/DDBJ whole genome shotgun (WGS) entry which is preliminary data.</text>
</comment>
<dbReference type="AlphaFoldDB" id="X0T4A4"/>